<gene>
    <name evidence="2" type="ORF">OT_ostta07g00410</name>
</gene>
<dbReference type="Proteomes" id="UP000009170">
    <property type="component" value="Unassembled WGS sequence"/>
</dbReference>
<dbReference type="InParanoid" id="A0A090N3R4"/>
<accession>A0A090N3R4</accession>
<sequence>MALGRGRGRGRGVGANDGSYLDPFFWYFVHQSVGMISSAWRRSVTTMGFEPLGAALTLGVVFAERAVRWIPVEEIREGALRAAFGDAETARACPRSMRRMTMLAFAKTCVLATCAHYNDYHAVYNAGSLFAKMVETEKRVRASVTRDASAAATAAFALVLGGLANATAVVSANYLFPDLASQCFQGSSGLLFALKTYRARADFAAGVRGRVSFFGFIDVPAEMASLAEIAILYMLDSSPAMLNVYASGAVVGLALASFESSAMNALARATRGVQSLLSLAPGGRIGARVVLTGMRNGSLNGQWGTVTANVGSQVTVRLDSDRREVTALPNNLIFP</sequence>
<proteinExistence type="predicted"/>
<organism evidence="2 3">
    <name type="scientific">Ostreococcus tauri</name>
    <name type="common">Marine green alga</name>
    <dbReference type="NCBI Taxonomy" id="70448"/>
    <lineage>
        <taxon>Eukaryota</taxon>
        <taxon>Viridiplantae</taxon>
        <taxon>Chlorophyta</taxon>
        <taxon>Mamiellophyceae</taxon>
        <taxon>Mamiellales</taxon>
        <taxon>Bathycoccaceae</taxon>
        <taxon>Ostreococcus</taxon>
    </lineage>
</organism>
<dbReference type="RefSeq" id="XP_003080146.2">
    <property type="nucleotide sequence ID" value="XM_003080098.2"/>
</dbReference>
<evidence type="ECO:0000256" key="1">
    <source>
        <dbReference type="SAM" id="Phobius"/>
    </source>
</evidence>
<comment type="caution">
    <text evidence="2">The sequence shown here is derived from an EMBL/GenBank/DDBJ whole genome shotgun (WGS) entry which is preliminary data.</text>
</comment>
<evidence type="ECO:0000313" key="2">
    <source>
        <dbReference type="EMBL" id="CEF98573.1"/>
    </source>
</evidence>
<dbReference type="AlphaFoldDB" id="A0A090N3R4"/>
<keyword evidence="3" id="KW-1185">Reference proteome</keyword>
<evidence type="ECO:0000313" key="3">
    <source>
        <dbReference type="Proteomes" id="UP000009170"/>
    </source>
</evidence>
<keyword evidence="1" id="KW-1133">Transmembrane helix</keyword>
<keyword evidence="1" id="KW-0812">Transmembrane</keyword>
<feature type="transmembrane region" description="Helical" evidence="1">
    <location>
        <begin position="148"/>
        <end position="168"/>
    </location>
</feature>
<protein>
    <submittedName>
        <fullName evidence="2">Unnamed product</fullName>
    </submittedName>
</protein>
<dbReference type="KEGG" id="ota:OT_ostta07g00410"/>
<reference evidence="2 3" key="2">
    <citation type="journal article" date="2014" name="BMC Genomics">
        <title>An improved genome of the model marine alga Ostreococcus tauri unfolds by assessing Illumina de novo assemblies.</title>
        <authorList>
            <person name="Blanc-Mathieu R."/>
            <person name="Verhelst B."/>
            <person name="Derelle E."/>
            <person name="Rombauts S."/>
            <person name="Bouget F.Y."/>
            <person name="Carre I."/>
            <person name="Chateau A."/>
            <person name="Eyre-Walker A."/>
            <person name="Grimsley N."/>
            <person name="Moreau H."/>
            <person name="Piegu B."/>
            <person name="Rivals E."/>
            <person name="Schackwitz W."/>
            <person name="Van de Peer Y."/>
            <person name="Piganeau G."/>
        </authorList>
    </citation>
    <scope>NUCLEOTIDE SEQUENCE [LARGE SCALE GENOMIC DNA]</scope>
    <source>
        <strain evidence="3">OTTH 0595 / CCAP 157/2 / RCC745</strain>
    </source>
</reference>
<dbReference type="EMBL" id="CAID01000007">
    <property type="protein sequence ID" value="CEF98573.1"/>
    <property type="molecule type" value="Genomic_DNA"/>
</dbReference>
<keyword evidence="1" id="KW-0472">Membrane</keyword>
<reference evidence="3" key="1">
    <citation type="journal article" date="2006" name="Proc. Natl. Acad. Sci. U.S.A.">
        <title>Genome analysis of the smallest free-living eukaryote Ostreococcus tauri unveils many unique features.</title>
        <authorList>
            <person name="Derelle E."/>
            <person name="Ferraz C."/>
            <person name="Rombauts S."/>
            <person name="Rouze P."/>
            <person name="Worden A.Z."/>
            <person name="Robbens S."/>
            <person name="Partensky F."/>
            <person name="Degroeve S."/>
            <person name="Echeynie S."/>
            <person name="Cooke R."/>
            <person name="Saeys Y."/>
            <person name="Wuyts J."/>
            <person name="Jabbari K."/>
            <person name="Bowler C."/>
            <person name="Panaud O."/>
            <person name="Piegu B."/>
            <person name="Ball S.G."/>
            <person name="Ral J.-P."/>
            <person name="Bouget F.-Y."/>
            <person name="Piganeau G."/>
            <person name="De Baets B."/>
            <person name="Picard A."/>
            <person name="Delseny M."/>
            <person name="Demaille J."/>
            <person name="Van de Peer Y."/>
            <person name="Moreau H."/>
        </authorList>
    </citation>
    <scope>NUCLEOTIDE SEQUENCE [LARGE SCALE GENOMIC DNA]</scope>
    <source>
        <strain evidence="3">OTTH 0595 / CCAP 157/2 / RCC745</strain>
    </source>
</reference>
<dbReference type="OrthoDB" id="10497212at2759"/>
<name>A0A090N3R4_OSTTA</name>
<dbReference type="GeneID" id="9836815"/>
<feature type="transmembrane region" description="Helical" evidence="1">
    <location>
        <begin position="240"/>
        <end position="258"/>
    </location>
</feature>